<evidence type="ECO:0000313" key="4">
    <source>
        <dbReference type="Proteomes" id="UP000295008"/>
    </source>
</evidence>
<dbReference type="SUPFAM" id="SSF50249">
    <property type="entry name" value="Nucleic acid-binding proteins"/>
    <property type="match status" value="1"/>
</dbReference>
<reference evidence="3 4" key="1">
    <citation type="submission" date="2019-03" db="EMBL/GenBank/DDBJ databases">
        <title>Genomic Encyclopedia of Type Strains, Phase IV (KMG-IV): sequencing the most valuable type-strain genomes for metagenomic binning, comparative biology and taxonomic classification.</title>
        <authorList>
            <person name="Goeker M."/>
        </authorList>
    </citation>
    <scope>NUCLEOTIDE SEQUENCE [LARGE SCALE GENOMIC DNA]</scope>
    <source>
        <strain evidence="3 4">LX-B</strain>
    </source>
</reference>
<dbReference type="InterPro" id="IPR006675">
    <property type="entry name" value="HDIG_dom"/>
</dbReference>
<dbReference type="InterPro" id="IPR050798">
    <property type="entry name" value="YhaM_exoribonuc/phosphodiest"/>
</dbReference>
<proteinExistence type="predicted"/>
<dbReference type="EMBL" id="SLUN01000027">
    <property type="protein sequence ID" value="TCL62218.1"/>
    <property type="molecule type" value="Genomic_DNA"/>
</dbReference>
<accession>A0A4R1R9A6</accession>
<dbReference type="Gene3D" id="2.40.50.140">
    <property type="entry name" value="Nucleic acid-binding proteins"/>
    <property type="match status" value="1"/>
</dbReference>
<keyword evidence="1" id="KW-0378">Hydrolase</keyword>
<dbReference type="CDD" id="cd00077">
    <property type="entry name" value="HDc"/>
    <property type="match status" value="1"/>
</dbReference>
<dbReference type="SUPFAM" id="SSF109604">
    <property type="entry name" value="HD-domain/PDEase-like"/>
    <property type="match status" value="1"/>
</dbReference>
<dbReference type="SMART" id="SM00471">
    <property type="entry name" value="HDc"/>
    <property type="match status" value="1"/>
</dbReference>
<dbReference type="InterPro" id="IPR012340">
    <property type="entry name" value="NA-bd_OB-fold"/>
</dbReference>
<evidence type="ECO:0000256" key="1">
    <source>
        <dbReference type="ARBA" id="ARBA00022801"/>
    </source>
</evidence>
<dbReference type="Gene3D" id="1.10.3210.10">
    <property type="entry name" value="Hypothetical protein af1432"/>
    <property type="match status" value="1"/>
</dbReference>
<comment type="caution">
    <text evidence="3">The sequence shown here is derived from an EMBL/GenBank/DDBJ whole genome shotgun (WGS) entry which is preliminary data.</text>
</comment>
<evidence type="ECO:0000313" key="3">
    <source>
        <dbReference type="EMBL" id="TCL62218.1"/>
    </source>
</evidence>
<dbReference type="Proteomes" id="UP000295008">
    <property type="component" value="Unassembled WGS sequence"/>
</dbReference>
<dbReference type="InterPro" id="IPR006674">
    <property type="entry name" value="HD_domain"/>
</dbReference>
<sequence length="333" mass="36995">MKIREIVEGVSVSGQFLIVENQMKVAKNGNSYLAMKIGDQTGELAVKVWSADEETFRHLEVGKVIEIQNIQPKLFKDQIQLEWEAKNQAAYKIVPDGEADYSRFLPTAPGNLNELWLRLTQYIDSVTESKLRHLLAFFFDDAKFAAHFMKVPAALKRHHAYIGGLLEHTVGVASLCAAAAAYYPLVNRDILLTGAILHDIGKTKTYKLEKGFDGTDEGKLIGHLILGVEMVSQAVAQSFGPMDAAAESLKNTLLHLLVSHHGIMEWGSPVEPLTLEACILHHADNMDAQVTKFLKVMRAESNTVGWSAFDPGLGRSIWMNGMVREERELPEEA</sequence>
<dbReference type="PANTHER" id="PTHR37294">
    <property type="entry name" value="3'-5' EXORIBONUCLEASE YHAM"/>
    <property type="match status" value="1"/>
</dbReference>
<feature type="domain" description="HD" evidence="2">
    <location>
        <begin position="165"/>
        <end position="289"/>
    </location>
</feature>
<gene>
    <name evidence="3" type="ORF">EDC14_102769</name>
</gene>
<dbReference type="PROSITE" id="PS51831">
    <property type="entry name" value="HD"/>
    <property type="match status" value="1"/>
</dbReference>
<evidence type="ECO:0000259" key="2">
    <source>
        <dbReference type="PROSITE" id="PS51831"/>
    </source>
</evidence>
<dbReference type="NCBIfam" id="TIGR00277">
    <property type="entry name" value="HDIG"/>
    <property type="match status" value="1"/>
</dbReference>
<keyword evidence="4" id="KW-1185">Reference proteome</keyword>
<protein>
    <submittedName>
        <fullName evidence="3">3'-5' exoribonuclease</fullName>
    </submittedName>
</protein>
<dbReference type="RefSeq" id="WP_165908134.1">
    <property type="nucleotide sequence ID" value="NZ_SLUN01000027.1"/>
</dbReference>
<organism evidence="3 4">
    <name type="scientific">Hydrogenispora ethanolica</name>
    <dbReference type="NCBI Taxonomy" id="1082276"/>
    <lineage>
        <taxon>Bacteria</taxon>
        <taxon>Bacillati</taxon>
        <taxon>Bacillota</taxon>
        <taxon>Hydrogenispora</taxon>
    </lineage>
</organism>
<dbReference type="AlphaFoldDB" id="A0A4R1R9A6"/>
<dbReference type="GO" id="GO:0016787">
    <property type="term" value="F:hydrolase activity"/>
    <property type="evidence" value="ECO:0007669"/>
    <property type="project" value="UniProtKB-KW"/>
</dbReference>
<dbReference type="GO" id="GO:0031125">
    <property type="term" value="P:rRNA 3'-end processing"/>
    <property type="evidence" value="ECO:0007669"/>
    <property type="project" value="TreeGrafter"/>
</dbReference>
<name>A0A4R1R9A6_HYDET</name>
<dbReference type="PANTHER" id="PTHR37294:SF1">
    <property type="entry name" value="3'-5' EXORIBONUCLEASE YHAM"/>
    <property type="match status" value="1"/>
</dbReference>
<dbReference type="InterPro" id="IPR003607">
    <property type="entry name" value="HD/PDEase_dom"/>
</dbReference>
<dbReference type="Pfam" id="PF01966">
    <property type="entry name" value="HD"/>
    <property type="match status" value="1"/>
</dbReference>